<proteinExistence type="predicted"/>
<evidence type="ECO:0008006" key="2">
    <source>
        <dbReference type="Google" id="ProtNLM"/>
    </source>
</evidence>
<reference evidence="1" key="1">
    <citation type="submission" date="2018-05" db="EMBL/GenBank/DDBJ databases">
        <authorList>
            <person name="Lanie J.A."/>
            <person name="Ng W.-L."/>
            <person name="Kazmierczak K.M."/>
            <person name="Andrzejewski T.M."/>
            <person name="Davidsen T.M."/>
            <person name="Wayne K.J."/>
            <person name="Tettelin H."/>
            <person name="Glass J.I."/>
            <person name="Rusch D."/>
            <person name="Podicherti R."/>
            <person name="Tsui H.-C.T."/>
            <person name="Winkler M.E."/>
        </authorList>
    </citation>
    <scope>NUCLEOTIDE SEQUENCE</scope>
</reference>
<dbReference type="EMBL" id="UINC01003448">
    <property type="protein sequence ID" value="SVA06417.1"/>
    <property type="molecule type" value="Genomic_DNA"/>
</dbReference>
<organism evidence="1">
    <name type="scientific">marine metagenome</name>
    <dbReference type="NCBI Taxonomy" id="408172"/>
    <lineage>
        <taxon>unclassified sequences</taxon>
        <taxon>metagenomes</taxon>
        <taxon>ecological metagenomes</taxon>
    </lineage>
</organism>
<gene>
    <name evidence="1" type="ORF">METZ01_LOCUS59271</name>
</gene>
<name>A0A381SVI2_9ZZZZ</name>
<dbReference type="AlphaFoldDB" id="A0A381SVI2"/>
<sequence length="221" mass="24971">VLNYLLSDVEYPDAPTLLLPVSGHVDTLMSSDDNIDFSWSNSDLEGENTFFILEDPEVIRPIFTHNTLHEVSTQLSYDTLLSIFGFVDNKELFWGAYTKVDGEVSISDLNSFEITLMNQLSVDENVHIPDKYHLSNAYPNPFNPRTSFALSIPLMSYVNVKVYDLMGREVAIIAQNNYEPGTYTISWDGTFKDNSLATSGVYLLIAEMGEKLFSKKLILMK</sequence>
<accession>A0A381SVI2</accession>
<dbReference type="NCBIfam" id="TIGR04183">
    <property type="entry name" value="Por_Secre_tail"/>
    <property type="match status" value="1"/>
</dbReference>
<dbReference type="Gene3D" id="2.60.40.4070">
    <property type="match status" value="1"/>
</dbReference>
<feature type="non-terminal residue" evidence="1">
    <location>
        <position position="1"/>
    </location>
</feature>
<evidence type="ECO:0000313" key="1">
    <source>
        <dbReference type="EMBL" id="SVA06417.1"/>
    </source>
</evidence>
<dbReference type="InterPro" id="IPR026444">
    <property type="entry name" value="Secre_tail"/>
</dbReference>
<protein>
    <recommendedName>
        <fullName evidence="2">FlgD Ig-like domain-containing protein</fullName>
    </recommendedName>
</protein>